<dbReference type="PROSITE" id="PS50887">
    <property type="entry name" value="GGDEF"/>
    <property type="match status" value="1"/>
</dbReference>
<dbReference type="InterPro" id="IPR050469">
    <property type="entry name" value="Diguanylate_Cyclase"/>
</dbReference>
<dbReference type="NCBIfam" id="TIGR00254">
    <property type="entry name" value="GGDEF"/>
    <property type="match status" value="1"/>
</dbReference>
<reference evidence="4 5" key="1">
    <citation type="journal article" date="2014" name="Antonie Van Leeuwenhoek">
        <title>Hyphomonas beringensis sp. nov. and Hyphomonas chukchiensis sp. nov., isolated from surface seawater of the Bering Sea and Chukchi Sea.</title>
        <authorList>
            <person name="Li C."/>
            <person name="Lai Q."/>
            <person name="Li G."/>
            <person name="Dong C."/>
            <person name="Wang J."/>
            <person name="Liao Y."/>
            <person name="Shao Z."/>
        </authorList>
    </citation>
    <scope>NUCLEOTIDE SEQUENCE [LARGE SCALE GENOMIC DNA]</scope>
    <source>
        <strain evidence="4 5">MHS-2</strain>
    </source>
</reference>
<dbReference type="GO" id="GO:0005886">
    <property type="term" value="C:plasma membrane"/>
    <property type="evidence" value="ECO:0007669"/>
    <property type="project" value="TreeGrafter"/>
</dbReference>
<proteinExistence type="predicted"/>
<evidence type="ECO:0000256" key="2">
    <source>
        <dbReference type="ARBA" id="ARBA00034247"/>
    </source>
</evidence>
<dbReference type="PANTHER" id="PTHR45138">
    <property type="entry name" value="REGULATORY COMPONENTS OF SENSORY TRANSDUCTION SYSTEM"/>
    <property type="match status" value="1"/>
</dbReference>
<evidence type="ECO:0000313" key="4">
    <source>
        <dbReference type="EMBL" id="KCZ91867.1"/>
    </source>
</evidence>
<dbReference type="Proteomes" id="UP000025171">
    <property type="component" value="Unassembled WGS sequence"/>
</dbReference>
<dbReference type="InterPro" id="IPR043128">
    <property type="entry name" value="Rev_trsase/Diguanyl_cyclase"/>
</dbReference>
<feature type="domain" description="GGDEF" evidence="3">
    <location>
        <begin position="93"/>
        <end position="228"/>
    </location>
</feature>
<name>A0A059FMN5_9PROT</name>
<accession>A0A059FMN5</accession>
<evidence type="ECO:0000313" key="5">
    <source>
        <dbReference type="Proteomes" id="UP000025171"/>
    </source>
</evidence>
<dbReference type="CDD" id="cd01949">
    <property type="entry name" value="GGDEF"/>
    <property type="match status" value="1"/>
</dbReference>
<dbReference type="Gene3D" id="3.30.70.270">
    <property type="match status" value="1"/>
</dbReference>
<dbReference type="GO" id="GO:0043709">
    <property type="term" value="P:cell adhesion involved in single-species biofilm formation"/>
    <property type="evidence" value="ECO:0007669"/>
    <property type="project" value="TreeGrafter"/>
</dbReference>
<organism evidence="4 5">
    <name type="scientific">Hyphomonas johnsonii MHS-2</name>
    <dbReference type="NCBI Taxonomy" id="1280950"/>
    <lineage>
        <taxon>Bacteria</taxon>
        <taxon>Pseudomonadati</taxon>
        <taxon>Pseudomonadota</taxon>
        <taxon>Alphaproteobacteria</taxon>
        <taxon>Hyphomonadales</taxon>
        <taxon>Hyphomonadaceae</taxon>
        <taxon>Hyphomonas</taxon>
    </lineage>
</organism>
<dbReference type="InterPro" id="IPR000160">
    <property type="entry name" value="GGDEF_dom"/>
</dbReference>
<evidence type="ECO:0000259" key="3">
    <source>
        <dbReference type="PROSITE" id="PS50887"/>
    </source>
</evidence>
<dbReference type="SMART" id="SM00267">
    <property type="entry name" value="GGDEF"/>
    <property type="match status" value="1"/>
</dbReference>
<dbReference type="InterPro" id="IPR029787">
    <property type="entry name" value="Nucleotide_cyclase"/>
</dbReference>
<gene>
    <name evidence="4" type="ORF">HJO_12137</name>
</gene>
<sequence length="228" mass="24548">MSGEYHQVTQEERRALLDILGVDLATSRPRERAALEALAEEVIALRAESAGLRAALADAELLADNDALCPVFNRRAFEREVRREIALAGRFQTPLSLIFIDLDHFKKVNDAFGHSAGDDVLIRVSDILLQNTRETDIVGRLGGDEFGIVLAHATHGDSVAKAAELASRIDQLVVLNGDDDALSPIRVGASCGVAEWQDGQGADGLIARADQNMFAQKARRKAAGSLPA</sequence>
<dbReference type="AlphaFoldDB" id="A0A059FMN5"/>
<dbReference type="FunFam" id="3.30.70.270:FF:000001">
    <property type="entry name" value="Diguanylate cyclase domain protein"/>
    <property type="match status" value="1"/>
</dbReference>
<dbReference type="Pfam" id="PF00990">
    <property type="entry name" value="GGDEF"/>
    <property type="match status" value="1"/>
</dbReference>
<keyword evidence="5" id="KW-1185">Reference proteome</keyword>
<comment type="catalytic activity">
    <reaction evidence="2">
        <text>2 GTP = 3',3'-c-di-GMP + 2 diphosphate</text>
        <dbReference type="Rhea" id="RHEA:24898"/>
        <dbReference type="ChEBI" id="CHEBI:33019"/>
        <dbReference type="ChEBI" id="CHEBI:37565"/>
        <dbReference type="ChEBI" id="CHEBI:58805"/>
        <dbReference type="EC" id="2.7.7.65"/>
    </reaction>
</comment>
<dbReference type="PANTHER" id="PTHR45138:SF9">
    <property type="entry name" value="DIGUANYLATE CYCLASE DGCM-RELATED"/>
    <property type="match status" value="1"/>
</dbReference>
<dbReference type="GO" id="GO:1902201">
    <property type="term" value="P:negative regulation of bacterial-type flagellum-dependent cell motility"/>
    <property type="evidence" value="ECO:0007669"/>
    <property type="project" value="TreeGrafter"/>
</dbReference>
<comment type="caution">
    <text evidence="4">The sequence shown here is derived from an EMBL/GenBank/DDBJ whole genome shotgun (WGS) entry which is preliminary data.</text>
</comment>
<dbReference type="STRING" id="1280950.HJO_12137"/>
<dbReference type="GO" id="GO:0052621">
    <property type="term" value="F:diguanylate cyclase activity"/>
    <property type="evidence" value="ECO:0007669"/>
    <property type="project" value="UniProtKB-EC"/>
</dbReference>
<dbReference type="EC" id="2.7.7.65" evidence="1"/>
<dbReference type="PATRIC" id="fig|1280950.3.peg.2433"/>
<dbReference type="eggNOG" id="COG2199">
    <property type="taxonomic scope" value="Bacteria"/>
</dbReference>
<dbReference type="EMBL" id="ARYK01000005">
    <property type="protein sequence ID" value="KCZ91867.1"/>
    <property type="molecule type" value="Genomic_DNA"/>
</dbReference>
<evidence type="ECO:0000256" key="1">
    <source>
        <dbReference type="ARBA" id="ARBA00012528"/>
    </source>
</evidence>
<protein>
    <recommendedName>
        <fullName evidence="1">diguanylate cyclase</fullName>
        <ecNumber evidence="1">2.7.7.65</ecNumber>
    </recommendedName>
</protein>
<dbReference type="SUPFAM" id="SSF55073">
    <property type="entry name" value="Nucleotide cyclase"/>
    <property type="match status" value="1"/>
</dbReference>